<gene>
    <name evidence="1" type="ORF">IEO21_10538</name>
</gene>
<evidence type="ECO:0000313" key="2">
    <source>
        <dbReference type="Proteomes" id="UP000639403"/>
    </source>
</evidence>
<name>A0A8H7TWN4_9APHY</name>
<organism evidence="1 2">
    <name type="scientific">Rhodonia placenta</name>
    <dbReference type="NCBI Taxonomy" id="104341"/>
    <lineage>
        <taxon>Eukaryota</taxon>
        <taxon>Fungi</taxon>
        <taxon>Dikarya</taxon>
        <taxon>Basidiomycota</taxon>
        <taxon>Agaricomycotina</taxon>
        <taxon>Agaricomycetes</taxon>
        <taxon>Polyporales</taxon>
        <taxon>Adustoporiaceae</taxon>
        <taxon>Rhodonia</taxon>
    </lineage>
</organism>
<evidence type="ECO:0000313" key="1">
    <source>
        <dbReference type="EMBL" id="KAF9799642.1"/>
    </source>
</evidence>
<accession>A0A8H7TWN4</accession>
<reference evidence="1" key="1">
    <citation type="submission" date="2020-11" db="EMBL/GenBank/DDBJ databases">
        <authorList>
            <person name="Koelle M."/>
            <person name="Horta M.A.C."/>
            <person name="Nowrousian M."/>
            <person name="Ohm R.A."/>
            <person name="Benz P."/>
            <person name="Pilgard A."/>
        </authorList>
    </citation>
    <scope>NUCLEOTIDE SEQUENCE</scope>
    <source>
        <strain evidence="1">FPRL280</strain>
    </source>
</reference>
<dbReference type="Proteomes" id="UP000639403">
    <property type="component" value="Unassembled WGS sequence"/>
</dbReference>
<dbReference type="EMBL" id="JADOXO010000885">
    <property type="protein sequence ID" value="KAF9799642.1"/>
    <property type="molecule type" value="Genomic_DNA"/>
</dbReference>
<protein>
    <submittedName>
        <fullName evidence="1">Uncharacterized protein</fullName>
    </submittedName>
</protein>
<comment type="caution">
    <text evidence="1">The sequence shown here is derived from an EMBL/GenBank/DDBJ whole genome shotgun (WGS) entry which is preliminary data.</text>
</comment>
<reference evidence="1" key="2">
    <citation type="journal article" name="Front. Microbiol.">
        <title>Degradative Capacity of Two Strains of Rhodonia placenta: From Phenotype to Genotype.</title>
        <authorList>
            <person name="Kolle M."/>
            <person name="Horta M.A.C."/>
            <person name="Nowrousian M."/>
            <person name="Ohm R.A."/>
            <person name="Benz J.P."/>
            <person name="Pilgard A."/>
        </authorList>
    </citation>
    <scope>NUCLEOTIDE SEQUENCE</scope>
    <source>
        <strain evidence="1">FPRL280</strain>
    </source>
</reference>
<proteinExistence type="predicted"/>
<dbReference type="AlphaFoldDB" id="A0A8H7TWN4"/>
<sequence>MKITNQHAPLLSHARALSMTENSCRKPSSTYSESISWGTTPTMWSYTTLCTRFWTTTVRSSSLYSQTTAWIRNWLSRRWMLSRRHSRRRRVVAVVGTYRPNTLCGTRMLTRASRRGTMGGNEGMCACYASLYLCAT</sequence>